<sequence length="526" mass="56800">MLGTEWTLGSDSIQWLLIGTLGVSFVGLFGIASIGSTTIDRLADNQARRILANSATPLAAQLLNRFVDLVFAAIALRILGVEGNGQYAIATVTWLYLKTISDFGLSILVAREVAKNPDSAGRLIGSTTLFRLSMLALLLPLLISFLVLGGHWLDLSRASALAILLLTISIVPASYGEAINSVFTGVERLHLPAVLTVFTNLIRFSVGLLLLGHGLGVPGIASAAVFAALCNAVALHLAVQRQNVRIAWGLSATEAKELAQTAWPLLLNGLLITVFFRIDTFVIQGFAGTRALGIYDAAYKLPNLLPLLPSYFVLAIFPLLSRQSGSDLRRTFELGAKFLVVIAWLIVLVTLFAAPLFIRILGGKAFLPDAADTLRILIWFTPLHYLNGIAQYAVIAANRQREIAPAYAVATAFNVAANLIGVPLFGYRAAAVVTVLTELVLFLFLRGSLERGLGAIDWKSLLLRPFLAFTVAYLGSLVVPHLLWLSIPCAIVLYTIALRLTGTIRSEELALLRPLLPRFSSSRLQP</sequence>
<dbReference type="AlphaFoldDB" id="A0A7C1JZS5"/>
<gene>
    <name evidence="5" type="ORF">ENP47_04195</name>
</gene>
<dbReference type="EMBL" id="DSJL01000009">
    <property type="protein sequence ID" value="HEF64785.1"/>
    <property type="molecule type" value="Genomic_DNA"/>
</dbReference>
<dbReference type="InterPro" id="IPR052556">
    <property type="entry name" value="PolySynth_Transporter"/>
</dbReference>
<keyword evidence="3" id="KW-1133">Transmembrane helix</keyword>
<dbReference type="CDD" id="cd13128">
    <property type="entry name" value="MATE_Wzx_like"/>
    <property type="match status" value="1"/>
</dbReference>
<evidence type="ECO:0000256" key="2">
    <source>
        <dbReference type="ARBA" id="ARBA00022692"/>
    </source>
</evidence>
<name>A0A7C1JZS5_THERO</name>
<evidence type="ECO:0000256" key="3">
    <source>
        <dbReference type="ARBA" id="ARBA00022989"/>
    </source>
</evidence>
<comment type="caution">
    <text evidence="5">The sequence shown here is derived from an EMBL/GenBank/DDBJ whole genome shotgun (WGS) entry which is preliminary data.</text>
</comment>
<protein>
    <submittedName>
        <fullName evidence="5">Flippase</fullName>
    </submittedName>
</protein>
<dbReference type="PANTHER" id="PTHR43424:SF1">
    <property type="entry name" value="LOCUS PUTATIVE PROTEIN 1-RELATED"/>
    <property type="match status" value="1"/>
</dbReference>
<keyword evidence="2" id="KW-0812">Transmembrane</keyword>
<dbReference type="Pfam" id="PF01943">
    <property type="entry name" value="Polysacc_synt"/>
    <property type="match status" value="1"/>
</dbReference>
<proteinExistence type="predicted"/>
<organism evidence="5">
    <name type="scientific">Thermomicrobium roseum</name>
    <dbReference type="NCBI Taxonomy" id="500"/>
    <lineage>
        <taxon>Bacteria</taxon>
        <taxon>Pseudomonadati</taxon>
        <taxon>Thermomicrobiota</taxon>
        <taxon>Thermomicrobia</taxon>
        <taxon>Thermomicrobiales</taxon>
        <taxon>Thermomicrobiaceae</taxon>
        <taxon>Thermomicrobium</taxon>
    </lineage>
</organism>
<keyword evidence="4" id="KW-0472">Membrane</keyword>
<accession>A0A7C1JZS5</accession>
<comment type="subcellular location">
    <subcellularLocation>
        <location evidence="1">Membrane</location>
        <topology evidence="1">Multi-pass membrane protein</topology>
    </subcellularLocation>
</comment>
<dbReference type="GO" id="GO:0016020">
    <property type="term" value="C:membrane"/>
    <property type="evidence" value="ECO:0007669"/>
    <property type="project" value="UniProtKB-SubCell"/>
</dbReference>
<dbReference type="InterPro" id="IPR002797">
    <property type="entry name" value="Polysacc_synth"/>
</dbReference>
<evidence type="ECO:0000256" key="4">
    <source>
        <dbReference type="ARBA" id="ARBA00023136"/>
    </source>
</evidence>
<dbReference type="PANTHER" id="PTHR43424">
    <property type="entry name" value="LOCUS PUTATIVE PROTEIN 1-RELATED"/>
    <property type="match status" value="1"/>
</dbReference>
<evidence type="ECO:0000313" key="5">
    <source>
        <dbReference type="EMBL" id="HEF64785.1"/>
    </source>
</evidence>
<evidence type="ECO:0000256" key="1">
    <source>
        <dbReference type="ARBA" id="ARBA00004141"/>
    </source>
</evidence>
<reference evidence="5" key="1">
    <citation type="journal article" date="2020" name="mSystems">
        <title>Genome- and Community-Level Interaction Insights into Carbon Utilization and Element Cycling Functions of Hydrothermarchaeota in Hydrothermal Sediment.</title>
        <authorList>
            <person name="Zhou Z."/>
            <person name="Liu Y."/>
            <person name="Xu W."/>
            <person name="Pan J."/>
            <person name="Luo Z.H."/>
            <person name="Li M."/>
        </authorList>
    </citation>
    <scope>NUCLEOTIDE SEQUENCE [LARGE SCALE GENOMIC DNA]</scope>
    <source>
        <strain evidence="5">SpSt-222</strain>
    </source>
</reference>